<dbReference type="EMBL" id="JH711581">
    <property type="protein sequence ID" value="EIW79074.1"/>
    <property type="molecule type" value="Genomic_DNA"/>
</dbReference>
<evidence type="ECO:0000256" key="1">
    <source>
        <dbReference type="ARBA" id="ARBA00022793"/>
    </source>
</evidence>
<evidence type="ECO:0000313" key="3">
    <source>
        <dbReference type="EMBL" id="EIW79074.1"/>
    </source>
</evidence>
<accession>A0A5M3MJU7</accession>
<reference evidence="4" key="1">
    <citation type="journal article" date="2012" name="Science">
        <title>The Paleozoic origin of enzymatic lignin decomposition reconstructed from 31 fungal genomes.</title>
        <authorList>
            <person name="Floudas D."/>
            <person name="Binder M."/>
            <person name="Riley R."/>
            <person name="Barry K."/>
            <person name="Blanchette R.A."/>
            <person name="Henrissat B."/>
            <person name="Martinez A.T."/>
            <person name="Otillar R."/>
            <person name="Spatafora J.W."/>
            <person name="Yadav J.S."/>
            <person name="Aerts A."/>
            <person name="Benoit I."/>
            <person name="Boyd A."/>
            <person name="Carlson A."/>
            <person name="Copeland A."/>
            <person name="Coutinho P.M."/>
            <person name="de Vries R.P."/>
            <person name="Ferreira P."/>
            <person name="Findley K."/>
            <person name="Foster B."/>
            <person name="Gaskell J."/>
            <person name="Glotzer D."/>
            <person name="Gorecki P."/>
            <person name="Heitman J."/>
            <person name="Hesse C."/>
            <person name="Hori C."/>
            <person name="Igarashi K."/>
            <person name="Jurgens J.A."/>
            <person name="Kallen N."/>
            <person name="Kersten P."/>
            <person name="Kohler A."/>
            <person name="Kuees U."/>
            <person name="Kumar T.K.A."/>
            <person name="Kuo A."/>
            <person name="LaButti K."/>
            <person name="Larrondo L.F."/>
            <person name="Lindquist E."/>
            <person name="Ling A."/>
            <person name="Lombard V."/>
            <person name="Lucas S."/>
            <person name="Lundell T."/>
            <person name="Martin R."/>
            <person name="McLaughlin D.J."/>
            <person name="Morgenstern I."/>
            <person name="Morin E."/>
            <person name="Murat C."/>
            <person name="Nagy L.G."/>
            <person name="Nolan M."/>
            <person name="Ohm R.A."/>
            <person name="Patyshakuliyeva A."/>
            <person name="Rokas A."/>
            <person name="Ruiz-Duenas F.J."/>
            <person name="Sabat G."/>
            <person name="Salamov A."/>
            <person name="Samejima M."/>
            <person name="Schmutz J."/>
            <person name="Slot J.C."/>
            <person name="St John F."/>
            <person name="Stenlid J."/>
            <person name="Sun H."/>
            <person name="Sun S."/>
            <person name="Syed K."/>
            <person name="Tsang A."/>
            <person name="Wiebenga A."/>
            <person name="Young D."/>
            <person name="Pisabarro A."/>
            <person name="Eastwood D.C."/>
            <person name="Martin F."/>
            <person name="Cullen D."/>
            <person name="Grigoriev I.V."/>
            <person name="Hibbett D.S."/>
        </authorList>
    </citation>
    <scope>NUCLEOTIDE SEQUENCE [LARGE SCALE GENOMIC DNA]</scope>
    <source>
        <strain evidence="4">RWD-64-598 SS2</strain>
    </source>
</reference>
<keyword evidence="1" id="KW-0210">Decarboxylase</keyword>
<dbReference type="KEGG" id="cput:CONPUDRAFT_138287"/>
<evidence type="ECO:0000313" key="4">
    <source>
        <dbReference type="Proteomes" id="UP000053558"/>
    </source>
</evidence>
<dbReference type="InterPro" id="IPR003817">
    <property type="entry name" value="PS_Dcarbxylase"/>
</dbReference>
<evidence type="ECO:0008006" key="5">
    <source>
        <dbReference type="Google" id="ProtNLM"/>
    </source>
</evidence>
<dbReference type="Pfam" id="PF02666">
    <property type="entry name" value="PS_Dcarbxylase"/>
    <property type="match status" value="1"/>
</dbReference>
<proteinExistence type="predicted"/>
<dbReference type="GO" id="GO:0004609">
    <property type="term" value="F:phosphatidylserine decarboxylase activity"/>
    <property type="evidence" value="ECO:0007669"/>
    <property type="project" value="InterPro"/>
</dbReference>
<dbReference type="Proteomes" id="UP000053558">
    <property type="component" value="Unassembled WGS sequence"/>
</dbReference>
<dbReference type="OMA" id="SIKWTGG"/>
<dbReference type="RefSeq" id="XP_007770801.1">
    <property type="nucleotide sequence ID" value="XM_007772611.1"/>
</dbReference>
<dbReference type="OrthoDB" id="5973539at2759"/>
<evidence type="ECO:0000256" key="2">
    <source>
        <dbReference type="ARBA" id="ARBA00023239"/>
    </source>
</evidence>
<gene>
    <name evidence="3" type="ORF">CONPUDRAFT_138287</name>
</gene>
<dbReference type="AlphaFoldDB" id="A0A5M3MJU7"/>
<dbReference type="GO" id="GO:0008654">
    <property type="term" value="P:phospholipid biosynthetic process"/>
    <property type="evidence" value="ECO:0007669"/>
    <property type="project" value="InterPro"/>
</dbReference>
<dbReference type="PANTHER" id="PTHR10067">
    <property type="entry name" value="PHOSPHATIDYLSERINE DECARBOXYLASE"/>
    <property type="match status" value="1"/>
</dbReference>
<dbReference type="PANTHER" id="PTHR10067:SF17">
    <property type="entry name" value="PHOSPHATIDYLSERINE DECARBOXYLASE PROENZYME 2"/>
    <property type="match status" value="1"/>
</dbReference>
<dbReference type="GeneID" id="19201174"/>
<sequence length="410" mass="44868">MHHIHPSLVHGVQNVKPSNLKDANQDAAAEGLSSAVDYSHPDKNNGDVQQGIHGHSHLGALADSKWYKELVPKLESLASKHHVGNFVALRGTNETFFESMPIYARLGMHLLFYGHEQVKLLEGNSRIEELLKEQSIKEGKIYDSPESVKNIPSFIKTYGISLDELAEPDISKYKNFNEFFSRKMKPDARPVANADDPRGFCSAADCRLVVYPTVDLAQKFWIKGDEFSVPALLAAQPDPESPLCQSLSGGALAIFRLAPSDYHRFHSPIDAEVVAIGEPIPGQYYTVNPQAVNEPKMDVFSRNKRQVLILRHTLTGKEVAFIAIGALLVGSIGWTVQPGQQVKRGDELGFFAYGGSTCIAIFPPGLMAFDEDLVKNSEGRGVPAPALHGNGPIETYVKVGMSLGRMPEGA</sequence>
<protein>
    <recommendedName>
        <fullName evidence="5">Phosphatidylserine decarboxylase</fullName>
    </recommendedName>
</protein>
<name>A0A5M3MJU7_CONPW</name>
<organism evidence="3 4">
    <name type="scientific">Coniophora puteana (strain RWD-64-598)</name>
    <name type="common">Brown rot fungus</name>
    <dbReference type="NCBI Taxonomy" id="741705"/>
    <lineage>
        <taxon>Eukaryota</taxon>
        <taxon>Fungi</taxon>
        <taxon>Dikarya</taxon>
        <taxon>Basidiomycota</taxon>
        <taxon>Agaricomycotina</taxon>
        <taxon>Agaricomycetes</taxon>
        <taxon>Agaricomycetidae</taxon>
        <taxon>Boletales</taxon>
        <taxon>Coniophorineae</taxon>
        <taxon>Coniophoraceae</taxon>
        <taxon>Coniophora</taxon>
    </lineage>
</organism>
<comment type="caution">
    <text evidence="3">The sequence shown here is derived from an EMBL/GenBank/DDBJ whole genome shotgun (WGS) entry which is preliminary data.</text>
</comment>
<keyword evidence="4" id="KW-1185">Reference proteome</keyword>
<keyword evidence="2" id="KW-0456">Lyase</keyword>